<dbReference type="Proteomes" id="UP001055658">
    <property type="component" value="Chromosome"/>
</dbReference>
<dbReference type="EMBL" id="CP092418">
    <property type="protein sequence ID" value="USD19660.1"/>
    <property type="molecule type" value="Genomic_DNA"/>
</dbReference>
<gene>
    <name evidence="1" type="ORF">MJO52_11250</name>
</gene>
<proteinExistence type="predicted"/>
<keyword evidence="2" id="KW-1185">Reference proteome</keyword>
<protein>
    <submittedName>
        <fullName evidence="1">Uncharacterized protein</fullName>
    </submittedName>
</protein>
<sequence length="77" mass="8577">MSSDVYLAYQAQLKSIDTVGAIIFANYINLEGVYNNKKQTTDKAKESLRHLIHDFGVETVEAHSDGIWLSNENSAMA</sequence>
<name>A0ABY4V5V4_9GAMM</name>
<accession>A0ABY4V5V4</accession>
<evidence type="ECO:0000313" key="1">
    <source>
        <dbReference type="EMBL" id="USD19660.1"/>
    </source>
</evidence>
<dbReference type="RefSeq" id="WP_252081759.1">
    <property type="nucleotide sequence ID" value="NZ_CP092418.1"/>
</dbReference>
<reference evidence="1" key="1">
    <citation type="submission" date="2022-02" db="EMBL/GenBank/DDBJ databases">
        <title>Coral-associated bacteria.</title>
        <authorList>
            <person name="Tang K."/>
            <person name="Wang X."/>
        </authorList>
    </citation>
    <scope>NUCLEOTIDE SEQUENCE</scope>
    <source>
        <strain evidence="1">SCSIO 43006</strain>
    </source>
</reference>
<organism evidence="1 2">
    <name type="scientific">Microbulbifer variabilis</name>
    <dbReference type="NCBI Taxonomy" id="266805"/>
    <lineage>
        <taxon>Bacteria</taxon>
        <taxon>Pseudomonadati</taxon>
        <taxon>Pseudomonadota</taxon>
        <taxon>Gammaproteobacteria</taxon>
        <taxon>Cellvibrionales</taxon>
        <taxon>Microbulbiferaceae</taxon>
        <taxon>Microbulbifer</taxon>
    </lineage>
</organism>
<evidence type="ECO:0000313" key="2">
    <source>
        <dbReference type="Proteomes" id="UP001055658"/>
    </source>
</evidence>